<reference evidence="1 2" key="1">
    <citation type="submission" date="2019-12" db="EMBL/GenBank/DDBJ databases">
        <authorList>
            <person name="Alioto T."/>
            <person name="Alioto T."/>
            <person name="Gomez Garrido J."/>
        </authorList>
    </citation>
    <scope>NUCLEOTIDE SEQUENCE [LARGE SCALE GENOMIC DNA]</scope>
</reference>
<dbReference type="InterPro" id="IPR027417">
    <property type="entry name" value="P-loop_NTPase"/>
</dbReference>
<organism evidence="1 2">
    <name type="scientific">Olea europaea subsp. europaea</name>
    <dbReference type="NCBI Taxonomy" id="158383"/>
    <lineage>
        <taxon>Eukaryota</taxon>
        <taxon>Viridiplantae</taxon>
        <taxon>Streptophyta</taxon>
        <taxon>Embryophyta</taxon>
        <taxon>Tracheophyta</taxon>
        <taxon>Spermatophyta</taxon>
        <taxon>Magnoliopsida</taxon>
        <taxon>eudicotyledons</taxon>
        <taxon>Gunneridae</taxon>
        <taxon>Pentapetalae</taxon>
        <taxon>asterids</taxon>
        <taxon>lamiids</taxon>
        <taxon>Lamiales</taxon>
        <taxon>Oleaceae</taxon>
        <taxon>Oleeae</taxon>
        <taxon>Olea</taxon>
    </lineage>
</organism>
<name>A0A8S0VCR5_OLEEU</name>
<accession>A0A8S0VCR5</accession>
<dbReference type="EMBL" id="CACTIH010009248">
    <property type="protein sequence ID" value="CAA3028319.1"/>
    <property type="molecule type" value="Genomic_DNA"/>
</dbReference>
<protein>
    <submittedName>
        <fullName evidence="1">Mitochondrial Rho GTPase 1</fullName>
    </submittedName>
</protein>
<dbReference type="Gene3D" id="3.40.50.300">
    <property type="entry name" value="P-loop containing nucleotide triphosphate hydrolases"/>
    <property type="match status" value="1"/>
</dbReference>
<sequence>MIGGPIPVGRTSIRIDVVGYRATGKSSLIAAVASETFSREFLLLENRWKLAEELKLADVVVLTYACDQPTTLSRISSLWLYELRRLEDDVLRNTELEDLYSTAPER</sequence>
<dbReference type="Gramene" id="OE9A026522T1">
    <property type="protein sequence ID" value="OE9A026522C1"/>
    <property type="gene ID" value="OE9A026522"/>
</dbReference>
<comment type="caution">
    <text evidence="1">The sequence shown here is derived from an EMBL/GenBank/DDBJ whole genome shotgun (WGS) entry which is preliminary data.</text>
</comment>
<keyword evidence="2" id="KW-1185">Reference proteome</keyword>
<dbReference type="SUPFAM" id="SSF52540">
    <property type="entry name" value="P-loop containing nucleoside triphosphate hydrolases"/>
    <property type="match status" value="1"/>
</dbReference>
<dbReference type="OrthoDB" id="10020961at2759"/>
<dbReference type="AlphaFoldDB" id="A0A8S0VCR5"/>
<proteinExistence type="predicted"/>
<gene>
    <name evidence="1" type="ORF">OLEA9_A026522</name>
</gene>
<dbReference type="Proteomes" id="UP000594638">
    <property type="component" value="Unassembled WGS sequence"/>
</dbReference>
<evidence type="ECO:0000313" key="2">
    <source>
        <dbReference type="Proteomes" id="UP000594638"/>
    </source>
</evidence>
<evidence type="ECO:0000313" key="1">
    <source>
        <dbReference type="EMBL" id="CAA3028319.1"/>
    </source>
</evidence>